<evidence type="ECO:0000256" key="1">
    <source>
        <dbReference type="SAM" id="MobiDB-lite"/>
    </source>
</evidence>
<proteinExistence type="predicted"/>
<evidence type="ECO:0000313" key="3">
    <source>
        <dbReference type="Proteomes" id="UP001321473"/>
    </source>
</evidence>
<dbReference type="Proteomes" id="UP001321473">
    <property type="component" value="Unassembled WGS sequence"/>
</dbReference>
<sequence length="76" mass="8642">MISLKADVPTRKKKRKDADQVVNESPALYGRPMDSNYVLNMRSLNQHSKNGEVIVYLKWSASDYVALFVPKQCKVA</sequence>
<gene>
    <name evidence="2" type="ORF">V5799_031257</name>
</gene>
<keyword evidence="3" id="KW-1185">Reference proteome</keyword>
<feature type="region of interest" description="Disordered" evidence="1">
    <location>
        <begin position="1"/>
        <end position="20"/>
    </location>
</feature>
<accession>A0AAQ4ELD1</accession>
<comment type="caution">
    <text evidence="2">The sequence shown here is derived from an EMBL/GenBank/DDBJ whole genome shotgun (WGS) entry which is preliminary data.</text>
</comment>
<organism evidence="2 3">
    <name type="scientific">Amblyomma americanum</name>
    <name type="common">Lone star tick</name>
    <dbReference type="NCBI Taxonomy" id="6943"/>
    <lineage>
        <taxon>Eukaryota</taxon>
        <taxon>Metazoa</taxon>
        <taxon>Ecdysozoa</taxon>
        <taxon>Arthropoda</taxon>
        <taxon>Chelicerata</taxon>
        <taxon>Arachnida</taxon>
        <taxon>Acari</taxon>
        <taxon>Parasitiformes</taxon>
        <taxon>Ixodida</taxon>
        <taxon>Ixodoidea</taxon>
        <taxon>Ixodidae</taxon>
        <taxon>Amblyomminae</taxon>
        <taxon>Amblyomma</taxon>
    </lineage>
</organism>
<evidence type="ECO:0000313" key="2">
    <source>
        <dbReference type="EMBL" id="KAK8775398.1"/>
    </source>
</evidence>
<reference evidence="2 3" key="1">
    <citation type="journal article" date="2023" name="Arcadia Sci">
        <title>De novo assembly of a long-read Amblyomma americanum tick genome.</title>
        <authorList>
            <person name="Chou S."/>
            <person name="Poskanzer K.E."/>
            <person name="Rollins M."/>
            <person name="Thuy-Boun P.S."/>
        </authorList>
    </citation>
    <scope>NUCLEOTIDE SEQUENCE [LARGE SCALE GENOMIC DNA]</scope>
    <source>
        <strain evidence="2">F_SG_1</strain>
        <tissue evidence="2">Salivary glands</tissue>
    </source>
</reference>
<protein>
    <submittedName>
        <fullName evidence="2">Uncharacterized protein</fullName>
    </submittedName>
</protein>
<dbReference type="AlphaFoldDB" id="A0AAQ4ELD1"/>
<dbReference type="EMBL" id="JARKHS020014183">
    <property type="protein sequence ID" value="KAK8775398.1"/>
    <property type="molecule type" value="Genomic_DNA"/>
</dbReference>
<name>A0AAQ4ELD1_AMBAM</name>